<organism evidence="3 4">
    <name type="scientific">Truncatella angustata</name>
    <dbReference type="NCBI Taxonomy" id="152316"/>
    <lineage>
        <taxon>Eukaryota</taxon>
        <taxon>Fungi</taxon>
        <taxon>Dikarya</taxon>
        <taxon>Ascomycota</taxon>
        <taxon>Pezizomycotina</taxon>
        <taxon>Sordariomycetes</taxon>
        <taxon>Xylariomycetidae</taxon>
        <taxon>Amphisphaeriales</taxon>
        <taxon>Sporocadaceae</taxon>
        <taxon>Truncatella</taxon>
    </lineage>
</organism>
<feature type="transmembrane region" description="Helical" evidence="2">
    <location>
        <begin position="190"/>
        <end position="217"/>
    </location>
</feature>
<evidence type="ECO:0000313" key="3">
    <source>
        <dbReference type="EMBL" id="KAH6659724.1"/>
    </source>
</evidence>
<reference evidence="3" key="1">
    <citation type="journal article" date="2021" name="Nat. Commun.">
        <title>Genetic determinants of endophytism in the Arabidopsis root mycobiome.</title>
        <authorList>
            <person name="Mesny F."/>
            <person name="Miyauchi S."/>
            <person name="Thiergart T."/>
            <person name="Pickel B."/>
            <person name="Atanasova L."/>
            <person name="Karlsson M."/>
            <person name="Huettel B."/>
            <person name="Barry K.W."/>
            <person name="Haridas S."/>
            <person name="Chen C."/>
            <person name="Bauer D."/>
            <person name="Andreopoulos W."/>
            <person name="Pangilinan J."/>
            <person name="LaButti K."/>
            <person name="Riley R."/>
            <person name="Lipzen A."/>
            <person name="Clum A."/>
            <person name="Drula E."/>
            <person name="Henrissat B."/>
            <person name="Kohler A."/>
            <person name="Grigoriev I.V."/>
            <person name="Martin F.M."/>
            <person name="Hacquard S."/>
        </authorList>
    </citation>
    <scope>NUCLEOTIDE SEQUENCE</scope>
    <source>
        <strain evidence="3">MPI-SDFR-AT-0073</strain>
    </source>
</reference>
<accession>A0A9P8UV23</accession>
<dbReference type="RefSeq" id="XP_045963855.1">
    <property type="nucleotide sequence ID" value="XM_046099145.1"/>
</dbReference>
<feature type="transmembrane region" description="Helical" evidence="2">
    <location>
        <begin position="119"/>
        <end position="141"/>
    </location>
</feature>
<evidence type="ECO:0000256" key="1">
    <source>
        <dbReference type="SAM" id="MobiDB-lite"/>
    </source>
</evidence>
<keyword evidence="2" id="KW-0472">Membrane</keyword>
<feature type="transmembrane region" description="Helical" evidence="2">
    <location>
        <begin position="85"/>
        <end position="107"/>
    </location>
</feature>
<keyword evidence="2" id="KW-1133">Transmembrane helix</keyword>
<evidence type="ECO:0000256" key="2">
    <source>
        <dbReference type="SAM" id="Phobius"/>
    </source>
</evidence>
<protein>
    <submittedName>
        <fullName evidence="3">Uncharacterized protein</fullName>
    </submittedName>
</protein>
<name>A0A9P8UV23_9PEZI</name>
<dbReference type="Proteomes" id="UP000758603">
    <property type="component" value="Unassembled WGS sequence"/>
</dbReference>
<feature type="region of interest" description="Disordered" evidence="1">
    <location>
        <begin position="320"/>
        <end position="368"/>
    </location>
</feature>
<feature type="compositionally biased region" description="Polar residues" evidence="1">
    <location>
        <begin position="359"/>
        <end position="368"/>
    </location>
</feature>
<proteinExistence type="predicted"/>
<dbReference type="AlphaFoldDB" id="A0A9P8UV23"/>
<sequence>MVQSSKPPANAFVARARKIYNPIGFSKGYNFVLWFIFLGAFFGFTLARLQYLNIWGVFCGSNGSDGALPGECYYYTNFDAAKIGIVLHLGCILPAALLACLQFIPVVRYKAMIVHRVNGWIVLLLSLLGTIGALMIARHAFGGGVDIQTAMGLLGIMFVGSLVLAVINIKRLQIEQHRAWMLRAWFYRNMLADNYGIAKAGAIITMRIIMIIAVIILSKIGGYYTAQPCEKIEYIFRSANTTMALFPQCAEFFSGANPSQNVLVNADYNGNVVEIASAFNLTFGPAGWLAVALHAVGIEIYLHLTPAEAERLRKVSYQRQAEAGMRHPGRGGLTADRLGDADTWQPQETKGKEAPAAESDSQLRTASL</sequence>
<dbReference type="EMBL" id="JAGPXC010000001">
    <property type="protein sequence ID" value="KAH6659724.1"/>
    <property type="molecule type" value="Genomic_DNA"/>
</dbReference>
<feature type="transmembrane region" description="Helical" evidence="2">
    <location>
        <begin position="28"/>
        <end position="47"/>
    </location>
</feature>
<dbReference type="OrthoDB" id="193478at2759"/>
<dbReference type="InterPro" id="IPR018750">
    <property type="entry name" value="DUF2306_membrane"/>
</dbReference>
<feature type="transmembrane region" description="Helical" evidence="2">
    <location>
        <begin position="147"/>
        <end position="169"/>
    </location>
</feature>
<keyword evidence="2" id="KW-0812">Transmembrane</keyword>
<dbReference type="GeneID" id="70128037"/>
<dbReference type="Pfam" id="PF10067">
    <property type="entry name" value="DUF2306"/>
    <property type="match status" value="1"/>
</dbReference>
<comment type="caution">
    <text evidence="3">The sequence shown here is derived from an EMBL/GenBank/DDBJ whole genome shotgun (WGS) entry which is preliminary data.</text>
</comment>
<evidence type="ECO:0000313" key="4">
    <source>
        <dbReference type="Proteomes" id="UP000758603"/>
    </source>
</evidence>
<keyword evidence="4" id="KW-1185">Reference proteome</keyword>
<gene>
    <name evidence="3" type="ORF">BKA67DRAFT_529865</name>
</gene>